<accession>W4LKP0</accession>
<protein>
    <submittedName>
        <fullName evidence="1">Uncharacterized protein</fullName>
    </submittedName>
</protein>
<name>W4LKP0_ENTF1</name>
<dbReference type="EMBL" id="AZHW01000532">
    <property type="protein sequence ID" value="ETW98668.1"/>
    <property type="molecule type" value="Genomic_DNA"/>
</dbReference>
<proteinExistence type="predicted"/>
<dbReference type="AlphaFoldDB" id="W4LKP0"/>
<comment type="caution">
    <text evidence="1">The sequence shown here is derived from an EMBL/GenBank/DDBJ whole genome shotgun (WGS) entry which is preliminary data.</text>
</comment>
<evidence type="ECO:0000313" key="1">
    <source>
        <dbReference type="EMBL" id="ETW98668.1"/>
    </source>
</evidence>
<dbReference type="Proteomes" id="UP000019141">
    <property type="component" value="Unassembled WGS sequence"/>
</dbReference>
<gene>
    <name evidence="1" type="ORF">ETSY1_17845</name>
</gene>
<keyword evidence="2" id="KW-1185">Reference proteome</keyword>
<evidence type="ECO:0000313" key="2">
    <source>
        <dbReference type="Proteomes" id="UP000019141"/>
    </source>
</evidence>
<organism evidence="1 2">
    <name type="scientific">Entotheonella factor</name>
    <dbReference type="NCBI Taxonomy" id="1429438"/>
    <lineage>
        <taxon>Bacteria</taxon>
        <taxon>Pseudomonadati</taxon>
        <taxon>Nitrospinota/Tectimicrobiota group</taxon>
        <taxon>Candidatus Tectimicrobiota</taxon>
        <taxon>Candidatus Entotheonellia</taxon>
        <taxon>Candidatus Entotheonellales</taxon>
        <taxon>Candidatus Entotheonellaceae</taxon>
        <taxon>Candidatus Entotheonella</taxon>
    </lineage>
</organism>
<reference evidence="1 2" key="1">
    <citation type="journal article" date="2014" name="Nature">
        <title>An environmental bacterial taxon with a large and distinct metabolic repertoire.</title>
        <authorList>
            <person name="Wilson M.C."/>
            <person name="Mori T."/>
            <person name="Ruckert C."/>
            <person name="Uria A.R."/>
            <person name="Helf M.J."/>
            <person name="Takada K."/>
            <person name="Gernert C."/>
            <person name="Steffens U.A."/>
            <person name="Heycke N."/>
            <person name="Schmitt S."/>
            <person name="Rinke C."/>
            <person name="Helfrich E.J."/>
            <person name="Brachmann A.O."/>
            <person name="Gurgui C."/>
            <person name="Wakimoto T."/>
            <person name="Kracht M."/>
            <person name="Crusemann M."/>
            <person name="Hentschel U."/>
            <person name="Abe I."/>
            <person name="Matsunaga S."/>
            <person name="Kalinowski J."/>
            <person name="Takeyama H."/>
            <person name="Piel J."/>
        </authorList>
    </citation>
    <scope>NUCLEOTIDE SEQUENCE [LARGE SCALE GENOMIC DNA]</scope>
    <source>
        <strain evidence="2">TSY1</strain>
    </source>
</reference>
<dbReference type="HOGENOM" id="CLU_1955590_0_0_7"/>
<sequence length="128" mass="14509">MCDFDTWLCTSTFDETITTFIDEYSEDFDQHTTITNHTDVIRTDDIDVFENVLASTQTEILTTITRDELISIDEFGQEDITVTENTTVTTTTWQQDCSTCLVEVCSVADNGIEICLIEAWLPVFPACQ</sequence>